<protein>
    <submittedName>
        <fullName evidence="1">Uncharacterized protein</fullName>
    </submittedName>
</protein>
<dbReference type="RefSeq" id="WP_158767785.1">
    <property type="nucleotide sequence ID" value="NZ_CP047045.1"/>
</dbReference>
<dbReference type="EMBL" id="CP047045">
    <property type="protein sequence ID" value="QGZ96977.1"/>
    <property type="molecule type" value="Genomic_DNA"/>
</dbReference>
<dbReference type="AlphaFoldDB" id="A0A6I6MW45"/>
<keyword evidence="2" id="KW-1185">Reference proteome</keyword>
<evidence type="ECO:0000313" key="2">
    <source>
        <dbReference type="Proteomes" id="UP000431269"/>
    </source>
</evidence>
<proteinExistence type="predicted"/>
<dbReference type="KEGG" id="tsv:DSM104635_03842"/>
<sequence>MSVRLVAYDMNKERRGWLNDRNKLLAHIKKTWAWAKLSESAYAIQTQSSASAIKQALRQYLDDNDTLYVITLARPMSGWGFPPVNEWLVEKLGPAEG</sequence>
<reference evidence="2" key="1">
    <citation type="submission" date="2019-12" db="EMBL/GenBank/DDBJ databases">
        <title>Complete genome of Terracaulis silvestris 0127_4.</title>
        <authorList>
            <person name="Vieira S."/>
            <person name="Riedel T."/>
            <person name="Sproer C."/>
            <person name="Pascual J."/>
            <person name="Boedeker C."/>
            <person name="Overmann J."/>
        </authorList>
    </citation>
    <scope>NUCLEOTIDE SEQUENCE [LARGE SCALE GENOMIC DNA]</scope>
    <source>
        <strain evidence="2">0127_4</strain>
    </source>
</reference>
<evidence type="ECO:0000313" key="1">
    <source>
        <dbReference type="EMBL" id="QGZ96977.1"/>
    </source>
</evidence>
<name>A0A6I6MW45_9CAUL</name>
<organism evidence="1 2">
    <name type="scientific">Terricaulis silvestris</name>
    <dbReference type="NCBI Taxonomy" id="2686094"/>
    <lineage>
        <taxon>Bacteria</taxon>
        <taxon>Pseudomonadati</taxon>
        <taxon>Pseudomonadota</taxon>
        <taxon>Alphaproteobacteria</taxon>
        <taxon>Caulobacterales</taxon>
        <taxon>Caulobacteraceae</taxon>
        <taxon>Terricaulis</taxon>
    </lineage>
</organism>
<dbReference type="Proteomes" id="UP000431269">
    <property type="component" value="Chromosome"/>
</dbReference>
<gene>
    <name evidence="1" type="ORF">DSM104635_03842</name>
</gene>
<accession>A0A6I6MW45</accession>